<feature type="domain" description="C2H2-type" evidence="11">
    <location>
        <begin position="654"/>
        <end position="682"/>
    </location>
</feature>
<dbReference type="SUPFAM" id="SSF57667">
    <property type="entry name" value="beta-beta-alpha zinc fingers"/>
    <property type="match status" value="3"/>
</dbReference>
<comment type="subcellular location">
    <subcellularLocation>
        <location evidence="1">Nucleus</location>
    </subcellularLocation>
</comment>
<keyword evidence="8" id="KW-0539">Nucleus</keyword>
<feature type="compositionally biased region" description="Low complexity" evidence="10">
    <location>
        <begin position="172"/>
        <end position="186"/>
    </location>
</feature>
<evidence type="ECO:0000256" key="7">
    <source>
        <dbReference type="ARBA" id="ARBA00023163"/>
    </source>
</evidence>
<keyword evidence="4 9" id="KW-0863">Zinc-finger</keyword>
<dbReference type="EMBL" id="JAHIBW010000013">
    <property type="protein sequence ID" value="KAG7305799.1"/>
    <property type="molecule type" value="Genomic_DNA"/>
</dbReference>
<dbReference type="Gene3D" id="3.30.160.60">
    <property type="entry name" value="Classic Zinc Finger"/>
    <property type="match status" value="5"/>
</dbReference>
<dbReference type="PROSITE" id="PS50157">
    <property type="entry name" value="ZINC_FINGER_C2H2_2"/>
    <property type="match status" value="7"/>
</dbReference>
<dbReference type="InterPro" id="IPR013087">
    <property type="entry name" value="Znf_C2H2_type"/>
</dbReference>
<feature type="domain" description="C2H2-type" evidence="11">
    <location>
        <begin position="711"/>
        <end position="738"/>
    </location>
</feature>
<evidence type="ECO:0000256" key="6">
    <source>
        <dbReference type="ARBA" id="ARBA00023015"/>
    </source>
</evidence>
<feature type="region of interest" description="Disordered" evidence="10">
    <location>
        <begin position="505"/>
        <end position="587"/>
    </location>
</feature>
<keyword evidence="2" id="KW-0479">Metal-binding</keyword>
<feature type="domain" description="C2H2-type" evidence="11">
    <location>
        <begin position="626"/>
        <end position="653"/>
    </location>
</feature>
<dbReference type="Proteomes" id="UP000823941">
    <property type="component" value="Chromosome 13"/>
</dbReference>
<keyword evidence="7" id="KW-0804">Transcription</keyword>
<dbReference type="InterPro" id="IPR050636">
    <property type="entry name" value="C2H2-ZF_domain-containing"/>
</dbReference>
<dbReference type="PROSITE" id="PS00028">
    <property type="entry name" value="ZINC_FINGER_C2H2_1"/>
    <property type="match status" value="7"/>
</dbReference>
<dbReference type="PANTHER" id="PTHR47772">
    <property type="entry name" value="ZINC FINGER PROTEIN 200"/>
    <property type="match status" value="1"/>
</dbReference>
<feature type="compositionally biased region" description="Basic and acidic residues" evidence="10">
    <location>
        <begin position="827"/>
        <end position="839"/>
    </location>
</feature>
<evidence type="ECO:0000313" key="12">
    <source>
        <dbReference type="EMBL" id="KAG7305799.1"/>
    </source>
</evidence>
<protein>
    <recommendedName>
        <fullName evidence="11">C2H2-type domain-containing protein</fullName>
    </recommendedName>
</protein>
<comment type="caution">
    <text evidence="12">The sequence shown here is derived from an EMBL/GenBank/DDBJ whole genome shotgun (WGS) entry which is preliminary data.</text>
</comment>
<feature type="compositionally biased region" description="Basic and acidic residues" evidence="10">
    <location>
        <begin position="795"/>
        <end position="817"/>
    </location>
</feature>
<feature type="region of interest" description="Disordered" evidence="10">
    <location>
        <begin position="763"/>
        <end position="859"/>
    </location>
</feature>
<feature type="compositionally biased region" description="Low complexity" evidence="10">
    <location>
        <begin position="505"/>
        <end position="514"/>
    </location>
</feature>
<keyword evidence="6" id="KW-0805">Transcription regulation</keyword>
<evidence type="ECO:0000313" key="13">
    <source>
        <dbReference type="Proteomes" id="UP000823941"/>
    </source>
</evidence>
<evidence type="ECO:0000256" key="1">
    <source>
        <dbReference type="ARBA" id="ARBA00004123"/>
    </source>
</evidence>
<evidence type="ECO:0000256" key="8">
    <source>
        <dbReference type="ARBA" id="ARBA00023242"/>
    </source>
</evidence>
<keyword evidence="3" id="KW-0677">Repeat</keyword>
<feature type="domain" description="C2H2-type" evidence="11">
    <location>
        <begin position="739"/>
        <end position="766"/>
    </location>
</feature>
<feature type="compositionally biased region" description="Basic residues" evidence="10">
    <location>
        <begin position="187"/>
        <end position="209"/>
    </location>
</feature>
<evidence type="ECO:0000256" key="9">
    <source>
        <dbReference type="PROSITE-ProRule" id="PRU00042"/>
    </source>
</evidence>
<gene>
    <name evidence="12" type="ORF">JYU34_009945</name>
</gene>
<feature type="domain" description="C2H2-type" evidence="11">
    <location>
        <begin position="375"/>
        <end position="403"/>
    </location>
</feature>
<feature type="domain" description="C2H2-type" evidence="11">
    <location>
        <begin position="683"/>
        <end position="710"/>
    </location>
</feature>
<evidence type="ECO:0000256" key="3">
    <source>
        <dbReference type="ARBA" id="ARBA00022737"/>
    </source>
</evidence>
<feature type="compositionally biased region" description="Acidic residues" evidence="10">
    <location>
        <begin position="550"/>
        <end position="564"/>
    </location>
</feature>
<evidence type="ECO:0000256" key="10">
    <source>
        <dbReference type="SAM" id="MobiDB-lite"/>
    </source>
</evidence>
<feature type="domain" description="C2H2-type" evidence="11">
    <location>
        <begin position="598"/>
        <end position="625"/>
    </location>
</feature>
<reference evidence="12 13" key="1">
    <citation type="submission" date="2021-06" db="EMBL/GenBank/DDBJ databases">
        <title>A haploid diamondback moth (Plutella xylostella L.) genome assembly resolves 31 chromosomes and identifies a diamide resistance mutation.</title>
        <authorList>
            <person name="Ward C.M."/>
            <person name="Perry K.D."/>
            <person name="Baker G."/>
            <person name="Powis K."/>
            <person name="Heckel D.G."/>
            <person name="Baxter S.W."/>
        </authorList>
    </citation>
    <scope>NUCLEOTIDE SEQUENCE [LARGE SCALE GENOMIC DNA]</scope>
    <source>
        <strain evidence="12 13">LV</strain>
        <tissue evidence="12">Single pupa</tissue>
    </source>
</reference>
<evidence type="ECO:0000256" key="5">
    <source>
        <dbReference type="ARBA" id="ARBA00022833"/>
    </source>
</evidence>
<name>A0ABQ7QKV3_PLUXY</name>
<organism evidence="12 13">
    <name type="scientific">Plutella xylostella</name>
    <name type="common">Diamondback moth</name>
    <name type="synonym">Plutella maculipennis</name>
    <dbReference type="NCBI Taxonomy" id="51655"/>
    <lineage>
        <taxon>Eukaryota</taxon>
        <taxon>Metazoa</taxon>
        <taxon>Ecdysozoa</taxon>
        <taxon>Arthropoda</taxon>
        <taxon>Hexapoda</taxon>
        <taxon>Insecta</taxon>
        <taxon>Pterygota</taxon>
        <taxon>Neoptera</taxon>
        <taxon>Endopterygota</taxon>
        <taxon>Lepidoptera</taxon>
        <taxon>Glossata</taxon>
        <taxon>Ditrysia</taxon>
        <taxon>Yponomeutoidea</taxon>
        <taxon>Plutellidae</taxon>
        <taxon>Plutella</taxon>
    </lineage>
</organism>
<dbReference type="Pfam" id="PF00096">
    <property type="entry name" value="zf-C2H2"/>
    <property type="match status" value="6"/>
</dbReference>
<keyword evidence="13" id="KW-1185">Reference proteome</keyword>
<dbReference type="SMART" id="SM00355">
    <property type="entry name" value="ZnF_C2H2"/>
    <property type="match status" value="8"/>
</dbReference>
<evidence type="ECO:0000259" key="11">
    <source>
        <dbReference type="PROSITE" id="PS50157"/>
    </source>
</evidence>
<evidence type="ECO:0000256" key="2">
    <source>
        <dbReference type="ARBA" id="ARBA00022723"/>
    </source>
</evidence>
<sequence length="1012" mass="115201">MRTVDHHLLEDKMEEAVTHYINSHSHEQVHVDGNGLGLNIQEEGSSRVVTLMHSQSFSSQMCRQVSGSEVGAGWGEEDPELRIAALAAHLAQHSRLHQPTHVKIPTSRSELESSVMLERLAFNGQTLEHQSEPILVEVPSLPPLPPLPPLQGIKRCEPDWYKTKAQLKDDSLSLAEESPPEAAASPRRQHSRKSLPHKKRISRRLRRPHATRRPQDIVVINCAEGVPQDEEILPDSFVTEPALPPHHHTELRPVYICQLCGAYYAEEQLRFYQHLRAHYEPPAGIEQADLAIDKMTNTCIVDNAANLPDSIVELSLENTMPKTTMYQTIDKHILYTTSDKTLNYSTNKVLYSMASMDKPGDKEDMYEEEERIEFYNCSRCNKTFRKQKHCEAHIREAHSKVDEMNEFSEPEDLMEGIHVAVEGAAQYSPPLPPLEPPPADHIYRYTSRLSPPPSLACAACPLTYTREDQEPQQLKEEVFQRMFDSEIDSQGYPGAIIHEAEELSQEPVQEPVENQEFEKSQDVVEQSGDPDASKTGNQGYPGAIIHEAEELSQEPVEPEPVEAQEFEKSQDVVEQSGDPDASKTDMTLLSPRKKGKLFTCGQCPRVFKHRNSLQYHALSHAGTRAHACTHCGKRFYTHQALKVHIRMHNGDKPYKCDECGRDFRQWGDLKYHMVSIHTEKKHYKCEFCDKEFSRKYSLSVHRRIHTGERNYKCEYCPKTFRASSYRLSHMRTHTGYKPHKCPECDKGFRATADLRRHMTTHEKMRLKLQEKNKLKNKEQEQKTDAEASPETIITEDIKVETEGKKETTEKAKKEPAKSKKAAAKKQSPLDKADSPEKKPPSRARAKKGAPNVTVNPKNNEQIFKNTEFANNVEAFDAHEISPQFSKFTFNNVNDHQSQEAIPFSKVKDASFSERLPEVRDFATLKPSLFRASDSEADKMPFLTAADKRENTDGKLTVFTHVEDKSSVVSNSQVTDVRSSVEFRDNRSELTGDAIESGFFDRYESTFYNIPAV</sequence>
<evidence type="ECO:0000256" key="4">
    <source>
        <dbReference type="ARBA" id="ARBA00022771"/>
    </source>
</evidence>
<feature type="compositionally biased region" description="Basic and acidic residues" evidence="10">
    <location>
        <begin position="763"/>
        <end position="785"/>
    </location>
</feature>
<accession>A0ABQ7QKV3</accession>
<dbReference type="InterPro" id="IPR036236">
    <property type="entry name" value="Znf_C2H2_sf"/>
</dbReference>
<feature type="region of interest" description="Disordered" evidence="10">
    <location>
        <begin position="170"/>
        <end position="209"/>
    </location>
</feature>
<dbReference type="PANTHER" id="PTHR47772:SF13">
    <property type="entry name" value="GASTRULA ZINC FINGER PROTEIN XLCGF49.1-LIKE-RELATED"/>
    <property type="match status" value="1"/>
</dbReference>
<proteinExistence type="predicted"/>
<keyword evidence="5" id="KW-0862">Zinc</keyword>